<reference evidence="1 2" key="1">
    <citation type="submission" date="2018-06" db="EMBL/GenBank/DDBJ databases">
        <authorList>
            <consortium name="Pathogen Informatics"/>
            <person name="Doyle S."/>
        </authorList>
    </citation>
    <scope>NUCLEOTIDE SEQUENCE [LARGE SCALE GENOMIC DNA]</scope>
    <source>
        <strain evidence="1 2">NCTC11179</strain>
    </source>
</reference>
<proteinExistence type="predicted"/>
<dbReference type="Proteomes" id="UP000255024">
    <property type="component" value="Unassembled WGS sequence"/>
</dbReference>
<accession>A0A378RM61</accession>
<dbReference type="RefSeq" id="WP_115090668.1">
    <property type="nucleotide sequence ID" value="NZ_CP068107.1"/>
</dbReference>
<keyword evidence="2" id="KW-1185">Reference proteome</keyword>
<dbReference type="EMBL" id="UGQL01000001">
    <property type="protein sequence ID" value="STZ27798.1"/>
    <property type="molecule type" value="Genomic_DNA"/>
</dbReference>
<evidence type="ECO:0000313" key="2">
    <source>
        <dbReference type="Proteomes" id="UP000255024"/>
    </source>
</evidence>
<dbReference type="AlphaFoldDB" id="A0A378RM61"/>
<evidence type="ECO:0000313" key="1">
    <source>
        <dbReference type="EMBL" id="STZ27798.1"/>
    </source>
</evidence>
<organism evidence="1 2">
    <name type="scientific">Myroides odoratus</name>
    <name type="common">Flavobacterium odoratum</name>
    <dbReference type="NCBI Taxonomy" id="256"/>
    <lineage>
        <taxon>Bacteria</taxon>
        <taxon>Pseudomonadati</taxon>
        <taxon>Bacteroidota</taxon>
        <taxon>Flavobacteriia</taxon>
        <taxon>Flavobacteriales</taxon>
        <taxon>Flavobacteriaceae</taxon>
        <taxon>Myroides</taxon>
    </lineage>
</organism>
<sequence>MITKGCAATSWRENGLRTTVLNGFEAAMFRRSAEKVKGSAQAAQLLHSAFVLEECDQPKGSAVKSKKQV</sequence>
<name>A0A378RM61_MYROD</name>
<protein>
    <submittedName>
        <fullName evidence="1">Uncharacterized protein</fullName>
    </submittedName>
</protein>
<gene>
    <name evidence="1" type="ORF">NCTC11179_01334</name>
</gene>